<sequence length="720" mass="78767">MFTSRSKRDSCYIGKSDVPPHLGPGYYNTDTSTLRRSAYTGQAPFQTTAVNDNTFDQEVKRGAFVPAPGAYEAYNTPVYIRGAIQEHSAFASTVPRFRDVQNDVPGPSQYTNLQPDLSKAGHTDHVRRKKVQLQRSLKIKAEHRGNADASTVVQSIPYKAKLTEKPIARTGRDAWIVDTAMSMVENPGPGAYIEREEFVPAVPALPKKGRNASATLIPVGGASSSIAKPGFLPKMKKMRSFPYAGTNWARAKGRAPLFDVDPNIRVGPGDYDTSIKNIVQSADLTKPSPAFASAVDRFSIKYDKDMIEIAPNTYKVEDVGSISKRQNELRQQAELRQEVKKSLQKAIKLSEKLHPSVSAVGDGSGGNKAMAEFLKGVKNAEKLPPFLSMEEKTRVANPPVGHYSIPPSKFDKIASQNNVTAFADNDISMLAVNRLALRQTFGVQKWPETASSIPEKVIVDGETEEIEERPPPYGIGNTDNLSAIRAGVSNAANVASFSKAVDRDKVSEVCKLGKDKEHLGPGAYNDTKSFSAISKKHDFSTTLSGPFASTVPRNTIHKDAEQRQRDEMLAAENQQRSAEINAEKRAMGGAETAVNYAKARYDGATDMEGRPKKMYNNSGTDRNTSEIIMAQYDMSVPGVAVYNTATERRQNAAKLYAHDRTKSSTTLPESLRPEIAGPSATKAARVLLEDRMWTAPGPGYYSSESTLVKRSFNVLAEDNM</sequence>
<feature type="coiled-coil region" evidence="1">
    <location>
        <begin position="325"/>
        <end position="352"/>
    </location>
</feature>
<dbReference type="InterPro" id="IPR051291">
    <property type="entry name" value="CIMAP"/>
</dbReference>
<dbReference type="Pfam" id="PF07004">
    <property type="entry name" value="SHIPPO-rpt"/>
    <property type="match status" value="1"/>
</dbReference>
<dbReference type="PANTHER" id="PTHR21580:SF60">
    <property type="entry name" value="SPERM-TAIL PG-RICH REPEAT-CONTAINING PROTEIN 2"/>
    <property type="match status" value="1"/>
</dbReference>
<protein>
    <submittedName>
        <fullName evidence="3">Uncharacterized protein</fullName>
    </submittedName>
</protein>
<gene>
    <name evidence="3" type="ORF">QR46_0924</name>
</gene>
<evidence type="ECO:0000313" key="4">
    <source>
        <dbReference type="Proteomes" id="UP000070089"/>
    </source>
</evidence>
<proteinExistence type="predicted"/>
<dbReference type="PANTHER" id="PTHR21580">
    <property type="entry name" value="SHIPPO-1-RELATED"/>
    <property type="match status" value="1"/>
</dbReference>
<comment type="caution">
    <text evidence="3">The sequence shown here is derived from an EMBL/GenBank/DDBJ whole genome shotgun (WGS) entry which is preliminary data.</text>
</comment>
<dbReference type="AlphaFoldDB" id="A0A132NY85"/>
<name>A0A132NY85_GIAIN</name>
<accession>A0A132NY85</accession>
<dbReference type="EMBL" id="JXTI01000016">
    <property type="protein sequence ID" value="KWX15036.1"/>
    <property type="molecule type" value="Genomic_DNA"/>
</dbReference>
<dbReference type="VEuPathDB" id="GiardiaDB:QR46_0924"/>
<organism evidence="3 4">
    <name type="scientific">Giardia duodenalis assemblage B</name>
    <dbReference type="NCBI Taxonomy" id="1394984"/>
    <lineage>
        <taxon>Eukaryota</taxon>
        <taxon>Metamonada</taxon>
        <taxon>Diplomonadida</taxon>
        <taxon>Hexamitidae</taxon>
        <taxon>Giardiinae</taxon>
        <taxon>Giardia</taxon>
    </lineage>
</organism>
<evidence type="ECO:0000313" key="3">
    <source>
        <dbReference type="EMBL" id="KWX15036.1"/>
    </source>
</evidence>
<dbReference type="InterPro" id="IPR010736">
    <property type="entry name" value="SHIPPO-rpt"/>
</dbReference>
<reference evidence="3 4" key="1">
    <citation type="journal article" date="2015" name="Mol. Biochem. Parasitol.">
        <title>Identification of polymorphic genes for use in assemblage B genotyping assays through comparative genomics of multiple assemblage B Giardia duodenalis isolates.</title>
        <authorList>
            <person name="Wielinga C."/>
            <person name="Thompson R.C."/>
            <person name="Monis P."/>
            <person name="Ryan U."/>
        </authorList>
    </citation>
    <scope>NUCLEOTIDE SEQUENCE [LARGE SCALE GENOMIC DNA]</scope>
    <source>
        <strain evidence="3 4">BAH15c1</strain>
    </source>
</reference>
<dbReference type="OrthoDB" id="10249802at2759"/>
<feature type="region of interest" description="Disordered" evidence="2">
    <location>
        <begin position="105"/>
        <end position="124"/>
    </location>
</feature>
<evidence type="ECO:0000256" key="2">
    <source>
        <dbReference type="SAM" id="MobiDB-lite"/>
    </source>
</evidence>
<dbReference type="Proteomes" id="UP000070089">
    <property type="component" value="Unassembled WGS sequence"/>
</dbReference>
<keyword evidence="1" id="KW-0175">Coiled coil</keyword>
<evidence type="ECO:0000256" key="1">
    <source>
        <dbReference type="SAM" id="Coils"/>
    </source>
</evidence>